<dbReference type="Proteomes" id="UP000613740">
    <property type="component" value="Unassembled WGS sequence"/>
</dbReference>
<feature type="region of interest" description="Disordered" evidence="1">
    <location>
        <begin position="365"/>
        <end position="433"/>
    </location>
</feature>
<reference evidence="2" key="1">
    <citation type="journal article" date="2020" name="bioRxiv">
        <title>Comparative genomics of Chlamydomonas.</title>
        <authorList>
            <person name="Craig R.J."/>
            <person name="Hasan A.R."/>
            <person name="Ness R.W."/>
            <person name="Keightley P.D."/>
        </authorList>
    </citation>
    <scope>NUCLEOTIDE SEQUENCE</scope>
    <source>
        <strain evidence="2">CCAP 11/173</strain>
    </source>
</reference>
<organism evidence="2 3">
    <name type="scientific">Chlamydomonas schloesseri</name>
    <dbReference type="NCBI Taxonomy" id="2026947"/>
    <lineage>
        <taxon>Eukaryota</taxon>
        <taxon>Viridiplantae</taxon>
        <taxon>Chlorophyta</taxon>
        <taxon>core chlorophytes</taxon>
        <taxon>Chlorophyceae</taxon>
        <taxon>CS clade</taxon>
        <taxon>Chlamydomonadales</taxon>
        <taxon>Chlamydomonadaceae</taxon>
        <taxon>Chlamydomonas</taxon>
    </lineage>
</organism>
<feature type="compositionally biased region" description="Polar residues" evidence="1">
    <location>
        <begin position="111"/>
        <end position="120"/>
    </location>
</feature>
<dbReference type="AlphaFoldDB" id="A0A836B703"/>
<sequence length="433" mass="43480">MSDAFIKLQRSMEDAVELAERLLLVDFSADYQAPRSVQPAAAAGQSRPGSRSVTPPRAAVQAARDLCQRIGDAATSKKAVSGPAPSHLVSLKLPTQLAAPQQQPQHQLQPNVTQTPTRCGSMTARDRYGSQAAAVALSPVRPAGQLLAAAPAASPGFMTARGPRTSSGGGAHQLGMRTSLDTALPLQQPSPARPAQQQQQQPARSQARSSSHIPYGAAAAAANMLAQAIGAAKPAKPAGTPPRAPYGSAKPAAAADASGADVPSLLLSRLSGQQPGQASTGGGSGGVVTVIGGALGSPLSPSRSAAAQTGSPLTSRQRGSSVTASSITLAPHSSGALTARSPRTPSLLGLQAAVAVAGVTLPAEQPPLSARPRHPAEAEADAAKGGKLSLQLQLPPREEVSKELGGKQQQQPPAGGAGPRGIVPGLRLGSIAR</sequence>
<feature type="region of interest" description="Disordered" evidence="1">
    <location>
        <begin position="184"/>
        <end position="213"/>
    </location>
</feature>
<feature type="compositionally biased region" description="Basic and acidic residues" evidence="1">
    <location>
        <begin position="396"/>
        <end position="405"/>
    </location>
</feature>
<name>A0A836B703_9CHLO</name>
<feature type="compositionally biased region" description="Low complexity" evidence="1">
    <location>
        <begin position="406"/>
        <end position="425"/>
    </location>
</feature>
<gene>
    <name evidence="2" type="ORF">HYH02_005460</name>
</gene>
<feature type="compositionally biased region" description="Basic and acidic residues" evidence="1">
    <location>
        <begin position="374"/>
        <end position="384"/>
    </location>
</feature>
<feature type="compositionally biased region" description="Low complexity" evidence="1">
    <location>
        <begin position="100"/>
        <end position="110"/>
    </location>
</feature>
<feature type="region of interest" description="Disordered" evidence="1">
    <location>
        <begin position="100"/>
        <end position="121"/>
    </location>
</feature>
<feature type="region of interest" description="Disordered" evidence="1">
    <location>
        <begin position="233"/>
        <end position="252"/>
    </location>
</feature>
<keyword evidence="3" id="KW-1185">Reference proteome</keyword>
<evidence type="ECO:0000256" key="1">
    <source>
        <dbReference type="SAM" id="MobiDB-lite"/>
    </source>
</evidence>
<feature type="region of interest" description="Disordered" evidence="1">
    <location>
        <begin position="299"/>
        <end position="324"/>
    </location>
</feature>
<comment type="caution">
    <text evidence="2">The sequence shown here is derived from an EMBL/GenBank/DDBJ whole genome shotgun (WGS) entry which is preliminary data.</text>
</comment>
<accession>A0A836B703</accession>
<feature type="region of interest" description="Disordered" evidence="1">
    <location>
        <begin position="37"/>
        <end position="56"/>
    </location>
</feature>
<evidence type="ECO:0000313" key="2">
    <source>
        <dbReference type="EMBL" id="KAG2449303.1"/>
    </source>
</evidence>
<dbReference type="OrthoDB" id="546939at2759"/>
<proteinExistence type="predicted"/>
<protein>
    <submittedName>
        <fullName evidence="2">Uncharacterized protein</fullName>
    </submittedName>
</protein>
<evidence type="ECO:0000313" key="3">
    <source>
        <dbReference type="Proteomes" id="UP000613740"/>
    </source>
</evidence>
<dbReference type="EMBL" id="JAEHOD010000014">
    <property type="protein sequence ID" value="KAG2449303.1"/>
    <property type="molecule type" value="Genomic_DNA"/>
</dbReference>